<proteinExistence type="predicted"/>
<reference evidence="1" key="1">
    <citation type="submission" date="2022-02" db="EMBL/GenBank/DDBJ databases">
        <title>Polaribacter sp. MSW13, isolated from seawater.</title>
        <authorList>
            <person name="Kristyanto S."/>
            <person name="Jung J."/>
            <person name="Jeon C.O."/>
        </authorList>
    </citation>
    <scope>NUCLEOTIDE SEQUENCE</scope>
    <source>
        <strain evidence="1">MSW13</strain>
    </source>
</reference>
<protein>
    <submittedName>
        <fullName evidence="1">DUF1853 family protein</fullName>
    </submittedName>
</protein>
<evidence type="ECO:0000313" key="2">
    <source>
        <dbReference type="Proteomes" id="UP001139369"/>
    </source>
</evidence>
<dbReference type="EMBL" id="JAKQYM010000001">
    <property type="protein sequence ID" value="MCI2228143.1"/>
    <property type="molecule type" value="Genomic_DNA"/>
</dbReference>
<evidence type="ECO:0000313" key="1">
    <source>
        <dbReference type="EMBL" id="MCI2228143.1"/>
    </source>
</evidence>
<keyword evidence="2" id="KW-1185">Reference proteome</keyword>
<dbReference type="Proteomes" id="UP001139369">
    <property type="component" value="Unassembled WGS sequence"/>
</dbReference>
<gene>
    <name evidence="1" type="ORF">MC378_03110</name>
</gene>
<dbReference type="Pfam" id="PF08907">
    <property type="entry name" value="DUF1853"/>
    <property type="match status" value="1"/>
</dbReference>
<dbReference type="RefSeq" id="WP_242177253.1">
    <property type="nucleotide sequence ID" value="NZ_JAKQYM010000001.1"/>
</dbReference>
<sequence length="271" mass="32539">MQQKKKDIQNRFDGFLQTKSLWKNNIVHHLQQFEIEAKSTKIDILIDEKLRLGKYIERFVSFQLAQDKSIKIISENIQIQKDKRTLGELDCILLRNHTPIHLEVIYKFYLYDASVGKNEIQHFIGPNRKDSLVEKLEKLKEKQLPLLYSNECDAYLKSINLNASEIDQEVYFKAQLFVPLSSKNIRLEILNQDCIIGFYINKKELEQFENCNFFIPNKKDWLTIPYKNLDWLNFYQFQEKSNEYLERSFSPLCWIKFSNGEIKKFFLVWWT</sequence>
<dbReference type="InterPro" id="IPR015003">
    <property type="entry name" value="DUF1853"/>
</dbReference>
<name>A0A9X1VM80_9FLAO</name>
<comment type="caution">
    <text evidence="1">The sequence shown here is derived from an EMBL/GenBank/DDBJ whole genome shotgun (WGS) entry which is preliminary data.</text>
</comment>
<organism evidence="1 2">
    <name type="scientific">Polaribacter marinus</name>
    <dbReference type="NCBI Taxonomy" id="2916838"/>
    <lineage>
        <taxon>Bacteria</taxon>
        <taxon>Pseudomonadati</taxon>
        <taxon>Bacteroidota</taxon>
        <taxon>Flavobacteriia</taxon>
        <taxon>Flavobacteriales</taxon>
        <taxon>Flavobacteriaceae</taxon>
    </lineage>
</organism>
<accession>A0A9X1VM80</accession>
<dbReference type="AlphaFoldDB" id="A0A9X1VM80"/>